<feature type="compositionally biased region" description="Polar residues" evidence="1">
    <location>
        <begin position="28"/>
        <end position="49"/>
    </location>
</feature>
<dbReference type="EMBL" id="KN833064">
    <property type="protein sequence ID" value="KIM74224.1"/>
    <property type="molecule type" value="Genomic_DNA"/>
</dbReference>
<gene>
    <name evidence="2" type="ORF">PILCRDRAFT_14574</name>
</gene>
<keyword evidence="3" id="KW-1185">Reference proteome</keyword>
<dbReference type="HOGENOM" id="CLU_1372673_0_0_1"/>
<evidence type="ECO:0000313" key="2">
    <source>
        <dbReference type="EMBL" id="KIM74224.1"/>
    </source>
</evidence>
<dbReference type="OrthoDB" id="3260094at2759"/>
<evidence type="ECO:0008006" key="4">
    <source>
        <dbReference type="Google" id="ProtNLM"/>
    </source>
</evidence>
<dbReference type="InParanoid" id="A0A0C3F2C9"/>
<reference evidence="2 3" key="1">
    <citation type="submission" date="2014-04" db="EMBL/GenBank/DDBJ databases">
        <authorList>
            <consortium name="DOE Joint Genome Institute"/>
            <person name="Kuo A."/>
            <person name="Tarkka M."/>
            <person name="Buscot F."/>
            <person name="Kohler A."/>
            <person name="Nagy L.G."/>
            <person name="Floudas D."/>
            <person name="Copeland A."/>
            <person name="Barry K.W."/>
            <person name="Cichocki N."/>
            <person name="Veneault-Fourrey C."/>
            <person name="LaButti K."/>
            <person name="Lindquist E.A."/>
            <person name="Lipzen A."/>
            <person name="Lundell T."/>
            <person name="Morin E."/>
            <person name="Murat C."/>
            <person name="Sun H."/>
            <person name="Tunlid A."/>
            <person name="Henrissat B."/>
            <person name="Grigoriev I.V."/>
            <person name="Hibbett D.S."/>
            <person name="Martin F."/>
            <person name="Nordberg H.P."/>
            <person name="Cantor M.N."/>
            <person name="Hua S.X."/>
        </authorList>
    </citation>
    <scope>NUCLEOTIDE SEQUENCE [LARGE SCALE GENOMIC DNA]</scope>
    <source>
        <strain evidence="2 3">F 1598</strain>
    </source>
</reference>
<dbReference type="AlphaFoldDB" id="A0A0C3F2C9"/>
<name>A0A0C3F2C9_PILCF</name>
<reference evidence="3" key="2">
    <citation type="submission" date="2015-01" db="EMBL/GenBank/DDBJ databases">
        <title>Evolutionary Origins and Diversification of the Mycorrhizal Mutualists.</title>
        <authorList>
            <consortium name="DOE Joint Genome Institute"/>
            <consortium name="Mycorrhizal Genomics Consortium"/>
            <person name="Kohler A."/>
            <person name="Kuo A."/>
            <person name="Nagy L.G."/>
            <person name="Floudas D."/>
            <person name="Copeland A."/>
            <person name="Barry K.W."/>
            <person name="Cichocki N."/>
            <person name="Veneault-Fourrey C."/>
            <person name="LaButti K."/>
            <person name="Lindquist E.A."/>
            <person name="Lipzen A."/>
            <person name="Lundell T."/>
            <person name="Morin E."/>
            <person name="Murat C."/>
            <person name="Riley R."/>
            <person name="Ohm R."/>
            <person name="Sun H."/>
            <person name="Tunlid A."/>
            <person name="Henrissat B."/>
            <person name="Grigoriev I.V."/>
            <person name="Hibbett D.S."/>
            <person name="Martin F."/>
        </authorList>
    </citation>
    <scope>NUCLEOTIDE SEQUENCE [LARGE SCALE GENOMIC DNA]</scope>
    <source>
        <strain evidence="3">F 1598</strain>
    </source>
</reference>
<evidence type="ECO:0000313" key="3">
    <source>
        <dbReference type="Proteomes" id="UP000054166"/>
    </source>
</evidence>
<evidence type="ECO:0000256" key="1">
    <source>
        <dbReference type="SAM" id="MobiDB-lite"/>
    </source>
</evidence>
<feature type="region of interest" description="Disordered" evidence="1">
    <location>
        <begin position="1"/>
        <end position="63"/>
    </location>
</feature>
<sequence length="199" mass="22375">MAFRRYANGDIGNHNGGSGDEAGKGSNHRTIPQLTYHNNPNQAPYSERNSGGRPDGYFVRPSTAEFKDDTPAANTRKIFWSIHHIMRSDPCLFVTKAFNFILHEILIRFVAFNAYASAVDLGWDPTIHHIVSANSTVRYKITVHQCDTGGKVVKTDYLTTRLLYDSGAEARRRRGTWVFEAYRLEGSEEARAPVAIKDI</sequence>
<dbReference type="Proteomes" id="UP000054166">
    <property type="component" value="Unassembled WGS sequence"/>
</dbReference>
<protein>
    <recommendedName>
        <fullName evidence="4">Fungal-type protein kinase domain-containing protein</fullName>
    </recommendedName>
</protein>
<proteinExistence type="predicted"/>
<accession>A0A0C3F2C9</accession>
<dbReference type="STRING" id="765440.A0A0C3F2C9"/>
<organism evidence="2 3">
    <name type="scientific">Piloderma croceum (strain F 1598)</name>
    <dbReference type="NCBI Taxonomy" id="765440"/>
    <lineage>
        <taxon>Eukaryota</taxon>
        <taxon>Fungi</taxon>
        <taxon>Dikarya</taxon>
        <taxon>Basidiomycota</taxon>
        <taxon>Agaricomycotina</taxon>
        <taxon>Agaricomycetes</taxon>
        <taxon>Agaricomycetidae</taxon>
        <taxon>Atheliales</taxon>
        <taxon>Atheliaceae</taxon>
        <taxon>Piloderma</taxon>
    </lineage>
</organism>